<evidence type="ECO:0000256" key="13">
    <source>
        <dbReference type="ARBA" id="ARBA00034617"/>
    </source>
</evidence>
<comment type="function">
    <text evidence="15">A helicase/nuclease that prepares dsDNA breaks (DSB) for recombinational DNA repair. Binds to DSBs and unwinds DNA via a highly rapid and processive ATP-dependent bidirectional helicase activity. Unwinds dsDNA until it encounters a Chi (crossover hotspot instigator) sequence from the 3' direction. Cuts ssDNA a few nucleotides 3' to the Chi site. The properties and activities of the enzyme are changed at Chi. The Chi-altered holoenzyme produces a long 3'-ssDNA overhang and facilitates RecA-binding to the ssDNA for homologous DNA recombination and repair. Holoenzyme degrades any linearized DNA that is unable to undergo homologous recombination. In the holoenzyme this subunit contributes ATPase, 3'-5' helicase, exonuclease activity and loads RecA onto ssDNA.</text>
</comment>
<evidence type="ECO:0000256" key="5">
    <source>
        <dbReference type="ARBA" id="ARBA00022801"/>
    </source>
</evidence>
<dbReference type="GO" id="GO:0000287">
    <property type="term" value="F:magnesium ion binding"/>
    <property type="evidence" value="ECO:0007669"/>
    <property type="project" value="UniProtKB-UniRule"/>
</dbReference>
<dbReference type="PANTHER" id="PTHR11070:SF23">
    <property type="entry name" value="RECBCD ENZYME SUBUNIT RECB"/>
    <property type="match status" value="1"/>
</dbReference>
<dbReference type="Gene3D" id="1.10.3170.10">
    <property type="entry name" value="Recbcd, chain B, domain 2"/>
    <property type="match status" value="1"/>
</dbReference>
<dbReference type="Pfam" id="PF00580">
    <property type="entry name" value="UvrD-helicase"/>
    <property type="match status" value="1"/>
</dbReference>
<evidence type="ECO:0000256" key="1">
    <source>
        <dbReference type="ARBA" id="ARBA00022722"/>
    </source>
</evidence>
<evidence type="ECO:0000256" key="12">
    <source>
        <dbReference type="ARBA" id="ARBA00023235"/>
    </source>
</evidence>
<dbReference type="GO" id="GO:0043138">
    <property type="term" value="F:3'-5' DNA helicase activity"/>
    <property type="evidence" value="ECO:0007669"/>
    <property type="project" value="UniProtKB-UniRule"/>
</dbReference>
<evidence type="ECO:0000256" key="17">
    <source>
        <dbReference type="SAM" id="MobiDB-lite"/>
    </source>
</evidence>
<dbReference type="PROSITE" id="PS51217">
    <property type="entry name" value="UVRD_HELICASE_CTER"/>
    <property type="match status" value="1"/>
</dbReference>
<dbReference type="CDD" id="cd22352">
    <property type="entry name" value="RecB_C-like"/>
    <property type="match status" value="1"/>
</dbReference>
<keyword evidence="8 15" id="KW-0067">ATP-binding</keyword>
<feature type="binding site" evidence="15">
    <location>
        <position position="1161"/>
    </location>
    <ligand>
        <name>Mg(2+)</name>
        <dbReference type="ChEBI" id="CHEBI:18420"/>
    </ligand>
</feature>
<comment type="miscellaneous">
    <text evidence="15">In the RecBCD complex, RecB has a slow 3'-5' helicase, an exonuclease activity and loads RecA onto ssDNA, RecD has a fast 5'-3' helicase activity, while RecC stimulates the ATPase and processivity of the RecB helicase and contributes to recognition of the Chi site.</text>
</comment>
<dbReference type="InterPro" id="IPR011604">
    <property type="entry name" value="PDDEXK-like_dom_sf"/>
</dbReference>
<keyword evidence="7 15" id="KW-0269">Exonuclease</keyword>
<keyword evidence="2 15" id="KW-0479">Metal-binding</keyword>
<dbReference type="Pfam" id="PF13361">
    <property type="entry name" value="UvrD_C"/>
    <property type="match status" value="1"/>
</dbReference>
<evidence type="ECO:0000256" key="14">
    <source>
        <dbReference type="ARBA" id="ARBA00048988"/>
    </source>
</evidence>
<dbReference type="InterPro" id="IPR004586">
    <property type="entry name" value="RecB"/>
</dbReference>
<evidence type="ECO:0000256" key="8">
    <source>
        <dbReference type="ARBA" id="ARBA00022840"/>
    </source>
</evidence>
<dbReference type="SUPFAM" id="SSF52980">
    <property type="entry name" value="Restriction endonuclease-like"/>
    <property type="match status" value="1"/>
</dbReference>
<dbReference type="EMBL" id="VTPX01000001">
    <property type="protein sequence ID" value="KAA0020698.1"/>
    <property type="molecule type" value="Genomic_DNA"/>
</dbReference>
<dbReference type="InterPro" id="IPR011335">
    <property type="entry name" value="Restrct_endonuc-II-like"/>
</dbReference>
<protein>
    <recommendedName>
        <fullName evidence="15">RecBCD enzyme subunit RecB</fullName>
        <ecNumber evidence="15">3.1.11.5</ecNumber>
        <ecNumber evidence="15">5.6.2.4</ecNumber>
    </recommendedName>
    <alternativeName>
        <fullName evidence="15">DNA 3'-5' helicase subunit RecB</fullName>
    </alternativeName>
    <alternativeName>
        <fullName evidence="15">Exonuclease V subunit RecB</fullName>
        <shortName evidence="15">ExoV subunit RecB</shortName>
    </alternativeName>
    <alternativeName>
        <fullName evidence="15">Helicase/nuclease RecBCD subunit RecB</fullName>
    </alternativeName>
</protein>
<accession>A0A640WJ96</accession>
<dbReference type="Proteomes" id="UP000466024">
    <property type="component" value="Unassembled WGS sequence"/>
</dbReference>
<dbReference type="PANTHER" id="PTHR11070">
    <property type="entry name" value="UVRD / RECB / PCRA DNA HELICASE FAMILY MEMBER"/>
    <property type="match status" value="1"/>
</dbReference>
<proteinExistence type="inferred from homology"/>
<feature type="binding site" evidence="15">
    <location>
        <position position="1148"/>
    </location>
    <ligand>
        <name>Mg(2+)</name>
        <dbReference type="ChEBI" id="CHEBI:18420"/>
    </ligand>
</feature>
<feature type="region of interest" description="DNA-binding and helicase activity, interacts with RecC" evidence="15">
    <location>
        <begin position="1"/>
        <end position="897"/>
    </location>
</feature>
<dbReference type="RefSeq" id="WP_149433817.1">
    <property type="nucleotide sequence ID" value="NZ_VTPX01000001.1"/>
</dbReference>
<dbReference type="GO" id="GO:0005829">
    <property type="term" value="C:cytosol"/>
    <property type="evidence" value="ECO:0007669"/>
    <property type="project" value="TreeGrafter"/>
</dbReference>
<evidence type="ECO:0000313" key="20">
    <source>
        <dbReference type="EMBL" id="KAA0020698.1"/>
    </source>
</evidence>
<evidence type="ECO:0000256" key="10">
    <source>
        <dbReference type="ARBA" id="ARBA00023125"/>
    </source>
</evidence>
<feature type="compositionally biased region" description="Basic and acidic residues" evidence="17">
    <location>
        <begin position="1249"/>
        <end position="1272"/>
    </location>
</feature>
<keyword evidence="3 15" id="KW-0547">Nucleotide-binding</keyword>
<evidence type="ECO:0000256" key="4">
    <source>
        <dbReference type="ARBA" id="ARBA00022763"/>
    </source>
</evidence>
<dbReference type="GO" id="GO:0016887">
    <property type="term" value="F:ATP hydrolysis activity"/>
    <property type="evidence" value="ECO:0007669"/>
    <property type="project" value="RHEA"/>
</dbReference>
<evidence type="ECO:0000256" key="7">
    <source>
        <dbReference type="ARBA" id="ARBA00022839"/>
    </source>
</evidence>
<feature type="binding site" evidence="15">
    <location>
        <position position="1030"/>
    </location>
    <ligand>
        <name>Mg(2+)</name>
        <dbReference type="ChEBI" id="CHEBI:18420"/>
    </ligand>
</feature>
<comment type="similarity">
    <text evidence="15">Belongs to the helicase family. UvrD subfamily.</text>
</comment>
<comment type="catalytic activity">
    <reaction evidence="15">
        <text>Exonucleolytic cleavage (in the presence of ATP) in either 5'- to 3'- or 3'- to 5'-direction to yield 5'-phosphooligonucleotides.</text>
        <dbReference type="EC" id="3.1.11.5"/>
    </reaction>
</comment>
<organism evidence="20 21">
    <name type="scientific">Salinicola corii</name>
    <dbReference type="NCBI Taxonomy" id="2606937"/>
    <lineage>
        <taxon>Bacteria</taxon>
        <taxon>Pseudomonadati</taxon>
        <taxon>Pseudomonadota</taxon>
        <taxon>Gammaproteobacteria</taxon>
        <taxon>Oceanospirillales</taxon>
        <taxon>Halomonadaceae</taxon>
        <taxon>Salinicola</taxon>
    </lineage>
</organism>
<feature type="compositionally biased region" description="Low complexity" evidence="17">
    <location>
        <begin position="1238"/>
        <end position="1248"/>
    </location>
</feature>
<evidence type="ECO:0000256" key="6">
    <source>
        <dbReference type="ARBA" id="ARBA00022806"/>
    </source>
</evidence>
<dbReference type="InterPro" id="IPR014016">
    <property type="entry name" value="UvrD-like_ATP-bd"/>
</dbReference>
<dbReference type="GO" id="GO:0009338">
    <property type="term" value="C:exodeoxyribonuclease V complex"/>
    <property type="evidence" value="ECO:0007669"/>
    <property type="project" value="TreeGrafter"/>
</dbReference>
<dbReference type="InterPro" id="IPR014017">
    <property type="entry name" value="DNA_helicase_UvrD-like_C"/>
</dbReference>
<dbReference type="EC" id="5.6.2.4" evidence="15"/>
<dbReference type="EC" id="3.1.11.5" evidence="15"/>
<dbReference type="Gene3D" id="1.10.486.10">
    <property type="entry name" value="PCRA, domain 4"/>
    <property type="match status" value="1"/>
</dbReference>
<keyword evidence="9 15" id="KW-0460">Magnesium</keyword>
<feature type="domain" description="UvrD-like helicase ATP-binding" evidence="18">
    <location>
        <begin position="13"/>
        <end position="500"/>
    </location>
</feature>
<dbReference type="InterPro" id="IPR000212">
    <property type="entry name" value="DNA_helicase_UvrD/REP"/>
</dbReference>
<gene>
    <name evidence="15 20" type="primary">recB</name>
    <name evidence="20" type="ORF">F0A16_02580</name>
</gene>
<feature type="binding site" evidence="16">
    <location>
        <begin position="34"/>
        <end position="41"/>
    </location>
    <ligand>
        <name>ATP</name>
        <dbReference type="ChEBI" id="CHEBI:30616"/>
    </ligand>
</feature>
<sequence length="1333" mass="147848">MTDSRDRADAAMDEGVVPLALDGLPLTGRHLIEASAGTGKTFTLAALYVRLVLGPLPGRETVDFPRPLTPPEILVVTFTEAATAELRGRIRARLKQARDWLLARPGERADPVLATLLAPLAATGETACRGGAKRLDQAARLMDEAAIFTIHGFCQRMLTRHAFDAGARFSAELLQDGQTLLARTVEDYWRCEFYPLDERWQRQIRSRWSGPEALATALRPLLKDGEPQPLWVGGVAVTAPTSLAALLGGFEREMEKRQEIESALHAHWDGEAIRQTLQATFDADALKKNSYKAEELEARLAVFQSWLEQGSFDKAEDVTDSSGRFWLSQEKLAGATKKNAAVPEHPFFGWLDRLAEAGTPFDAIATQVLVHARDRIAKAFAEEKRRRGLWEFSDLLNDLDAALAPTRNGGDAALRLAARIRQELPVALIDEFQDTDPVQYRIFSQVYRAPESDPTTTALLMIGDPKQAIYAFRGADIHTYLRARRATPSRFTLMRNFRSTQAMVEATNALFQRHPRPFGSDEIPFVAIGSQPKAARLVDRDGGPVSALGVWWPDTERYSQGDYQTAMASATRAEVQRLLEGEWRFADDTGERAVQPADIAILVRNGPEALKVRRALADGGIRSVYLSEKSSVFDTPQAFELLQLLEAVAQPRQDARLKAALATQLLNDSPRTLEALLADELAWEREVERFGDYHRQWQRRGVLPMLRRVMQDFRVAERLAQRVDGERALTDLLHLGELAQNAQQRLDGEQALLRWWHRALQEGVATLDRQALSQRLESDEDLVRVVTVHKSKGLEYPIVLLPFVCSHRPAEPDRRTGLLAMRPPGDEGSVLVASPDDDHQREADLARLDEDVRLLYVALTRAAYACRLGVAHVGRGRGQGGCLHETALGRLLGSEKADDGAALLDRLRQGQCDGWLAIEPLPEAPDHRLRTAVTAPQTKPARVFGGEIDDDWWIASYTSLIADARRAVGEDDEAWDATGDGGGEDAIAASEDLPATLDIEVSRERDPVPRPSIRSLFDFPRGPRPGTFLHGLLETLDFDRLDEPGYAVALRREIDRRLATNGFDAEWAPLLQALLLEGLRSPLMSVDGHPVRLDRLGSWRPELEFWLPASAAWSEPLDRLVSRLEPLPGRRPRLAPRKLNGMLKGYIDLVFESGGRWYVLDWKSNHLGDTPADYQGERLAVAMVDHRYDLQYVLYVLALHRLLASRLEDYDYDRHMGGACYVFLRGLSEASSSMAPLSKAPKAAPESAKAPKDAPESAKAPKDAPEFAKAPEDAPESAMAAQDAFESGMASEVAPGVFHRRPSRALIEALDAWLEGDAGPAGTLLRQPTEIPT</sequence>
<keyword evidence="10 15" id="KW-0238">DNA-binding</keyword>
<evidence type="ECO:0000256" key="9">
    <source>
        <dbReference type="ARBA" id="ARBA00022842"/>
    </source>
</evidence>
<keyword evidence="11 15" id="KW-0234">DNA repair</keyword>
<dbReference type="GO" id="GO:0008854">
    <property type="term" value="F:exodeoxyribonuclease V activity"/>
    <property type="evidence" value="ECO:0007669"/>
    <property type="project" value="UniProtKB-EC"/>
</dbReference>
<keyword evidence="12 15" id="KW-0413">Isomerase</keyword>
<evidence type="ECO:0000256" key="11">
    <source>
        <dbReference type="ARBA" id="ARBA00023204"/>
    </source>
</evidence>
<feature type="domain" description="UvrD-like helicase C-terminal" evidence="19">
    <location>
        <begin position="501"/>
        <end position="793"/>
    </location>
</feature>
<keyword evidence="5 15" id="KW-0378">Hydrolase</keyword>
<reference evidence="20 21" key="1">
    <citation type="submission" date="2019-08" db="EMBL/GenBank/DDBJ databases">
        <title>Bioinformatics analysis of the strain L3 and L5.</title>
        <authorList>
            <person name="Li X."/>
        </authorList>
    </citation>
    <scope>NUCLEOTIDE SEQUENCE [LARGE SCALE GENOMIC DNA]</scope>
    <source>
        <strain evidence="20 21">L3</strain>
    </source>
</reference>
<dbReference type="Gene3D" id="3.90.320.10">
    <property type="match status" value="1"/>
</dbReference>
<feature type="region of interest" description="Disordered" evidence="17">
    <location>
        <begin position="1238"/>
        <end position="1285"/>
    </location>
</feature>
<comment type="domain">
    <text evidence="15">The C-terminal domain has nuclease activity and interacts with RecD. It interacts with RecA, facilitating its loading onto ssDNA.</text>
</comment>
<evidence type="ECO:0000259" key="18">
    <source>
        <dbReference type="PROSITE" id="PS51198"/>
    </source>
</evidence>
<keyword evidence="6 15" id="KW-0347">Helicase</keyword>
<comment type="subunit">
    <text evidence="15">Heterotrimer of RecB, RecC and RecD. All subunits contribute to DNA-binding. Interacts with RecA.</text>
</comment>
<comment type="cofactor">
    <cofactor evidence="15">
        <name>Mg(2+)</name>
        <dbReference type="ChEBI" id="CHEBI:18420"/>
    </cofactor>
    <text evidence="15">Binds 1 Mg(2+) ion per subunit.</text>
</comment>
<dbReference type="PROSITE" id="PS51198">
    <property type="entry name" value="UVRD_HELICASE_ATP_BIND"/>
    <property type="match status" value="1"/>
</dbReference>
<comment type="domain">
    <text evidence="15">The N-terminal DNA-binding domain is a ssDNA-dependent ATPase and has ATP-dependent 3'-5' helicase function. This domain interacts with RecC.</text>
</comment>
<keyword evidence="4 15" id="KW-0227">DNA damage</keyword>
<dbReference type="GO" id="GO:0005524">
    <property type="term" value="F:ATP binding"/>
    <property type="evidence" value="ECO:0007669"/>
    <property type="project" value="UniProtKB-UniRule"/>
</dbReference>
<keyword evidence="21" id="KW-1185">Reference proteome</keyword>
<evidence type="ECO:0000256" key="2">
    <source>
        <dbReference type="ARBA" id="ARBA00022723"/>
    </source>
</evidence>
<dbReference type="Gene3D" id="3.40.50.300">
    <property type="entry name" value="P-loop containing nucleotide triphosphate hydrolases"/>
    <property type="match status" value="2"/>
</dbReference>
<dbReference type="InterPro" id="IPR027417">
    <property type="entry name" value="P-loop_NTPase"/>
</dbReference>
<dbReference type="NCBIfam" id="TIGR00609">
    <property type="entry name" value="recB"/>
    <property type="match status" value="1"/>
</dbReference>
<feature type="active site" description="For nuclease activity" evidence="15">
    <location>
        <position position="1161"/>
    </location>
</feature>
<evidence type="ECO:0000259" key="19">
    <source>
        <dbReference type="PROSITE" id="PS51217"/>
    </source>
</evidence>
<dbReference type="HAMAP" id="MF_01485">
    <property type="entry name" value="RecB"/>
    <property type="match status" value="1"/>
</dbReference>
<evidence type="ECO:0000256" key="3">
    <source>
        <dbReference type="ARBA" id="ARBA00022741"/>
    </source>
</evidence>
<dbReference type="SUPFAM" id="SSF52540">
    <property type="entry name" value="P-loop containing nucleoside triphosphate hydrolases"/>
    <property type="match status" value="1"/>
</dbReference>
<evidence type="ECO:0000313" key="21">
    <source>
        <dbReference type="Proteomes" id="UP000466024"/>
    </source>
</evidence>
<dbReference type="Pfam" id="PF12705">
    <property type="entry name" value="PDDEXK_1"/>
    <property type="match status" value="1"/>
</dbReference>
<keyword evidence="1 15" id="KW-0540">Nuclease</keyword>
<dbReference type="InterPro" id="IPR038726">
    <property type="entry name" value="PDDEXK_AddAB-type"/>
</dbReference>
<evidence type="ECO:0000256" key="16">
    <source>
        <dbReference type="PROSITE-ProRule" id="PRU00560"/>
    </source>
</evidence>
<comment type="catalytic activity">
    <reaction evidence="14 15">
        <text>ATP + H2O = ADP + phosphate + H(+)</text>
        <dbReference type="Rhea" id="RHEA:13065"/>
        <dbReference type="ChEBI" id="CHEBI:15377"/>
        <dbReference type="ChEBI" id="CHEBI:15378"/>
        <dbReference type="ChEBI" id="CHEBI:30616"/>
        <dbReference type="ChEBI" id="CHEBI:43474"/>
        <dbReference type="ChEBI" id="CHEBI:456216"/>
        <dbReference type="EC" id="5.6.2.4"/>
    </reaction>
</comment>
<comment type="catalytic activity">
    <reaction evidence="13 15">
        <text>Couples ATP hydrolysis with the unwinding of duplex DNA by translocating in the 3'-5' direction.</text>
        <dbReference type="EC" id="5.6.2.4"/>
    </reaction>
</comment>
<evidence type="ECO:0000256" key="15">
    <source>
        <dbReference type="HAMAP-Rule" id="MF_01485"/>
    </source>
</evidence>
<name>A0A640WJ96_9GAMM</name>
<feature type="region of interest" description="Nuclease activity, interacts with RecD and RecA" evidence="15">
    <location>
        <begin position="951"/>
        <end position="1333"/>
    </location>
</feature>
<comment type="caution">
    <text evidence="20">The sequence shown here is derived from an EMBL/GenBank/DDBJ whole genome shotgun (WGS) entry which is preliminary data.</text>
</comment>
<dbReference type="GO" id="GO:0003677">
    <property type="term" value="F:DNA binding"/>
    <property type="evidence" value="ECO:0007669"/>
    <property type="project" value="UniProtKB-UniRule"/>
</dbReference>
<dbReference type="GO" id="GO:0000724">
    <property type="term" value="P:double-strand break repair via homologous recombination"/>
    <property type="evidence" value="ECO:0007669"/>
    <property type="project" value="UniProtKB-UniRule"/>
</dbReference>